<keyword evidence="3" id="KW-1185">Reference proteome</keyword>
<comment type="caution">
    <text evidence="2">The sequence shown here is derived from an EMBL/GenBank/DDBJ whole genome shotgun (WGS) entry which is preliminary data.</text>
</comment>
<proteinExistence type="predicted"/>
<feature type="region of interest" description="Disordered" evidence="1">
    <location>
        <begin position="1"/>
        <end position="77"/>
    </location>
</feature>
<name>A0ABP7S5Y1_9ACTN</name>
<accession>A0ABP7S5Y1</accession>
<dbReference type="Proteomes" id="UP001500456">
    <property type="component" value="Unassembled WGS sequence"/>
</dbReference>
<evidence type="ECO:0000313" key="3">
    <source>
        <dbReference type="Proteomes" id="UP001500456"/>
    </source>
</evidence>
<evidence type="ECO:0000313" key="2">
    <source>
        <dbReference type="EMBL" id="GAA4006823.1"/>
    </source>
</evidence>
<sequence>MPERVATAEVGVRAPSETSRVSSRDWPSGDSQPERTGMGNSLSGAGQLGGSVGRVSRPGLSAGSVGRFGSPGQLAGSTRMKMLSNQQVTAASLERCMAVAV</sequence>
<reference evidence="3" key="1">
    <citation type="journal article" date="2019" name="Int. J. Syst. Evol. Microbiol.">
        <title>The Global Catalogue of Microorganisms (GCM) 10K type strain sequencing project: providing services to taxonomists for standard genome sequencing and annotation.</title>
        <authorList>
            <consortium name="The Broad Institute Genomics Platform"/>
            <consortium name="The Broad Institute Genome Sequencing Center for Infectious Disease"/>
            <person name="Wu L."/>
            <person name="Ma J."/>
        </authorList>
    </citation>
    <scope>NUCLEOTIDE SEQUENCE [LARGE SCALE GENOMIC DNA]</scope>
    <source>
        <strain evidence="3">JCM 16924</strain>
    </source>
</reference>
<dbReference type="EMBL" id="BAAAZX010000016">
    <property type="protein sequence ID" value="GAA4006823.1"/>
    <property type="molecule type" value="Genomic_DNA"/>
</dbReference>
<protein>
    <submittedName>
        <fullName evidence="2">Uncharacterized protein</fullName>
    </submittedName>
</protein>
<organism evidence="2 3">
    <name type="scientific">Streptomyces plumbiresistens</name>
    <dbReference type="NCBI Taxonomy" id="511811"/>
    <lineage>
        <taxon>Bacteria</taxon>
        <taxon>Bacillati</taxon>
        <taxon>Actinomycetota</taxon>
        <taxon>Actinomycetes</taxon>
        <taxon>Kitasatosporales</taxon>
        <taxon>Streptomycetaceae</taxon>
        <taxon>Streptomyces</taxon>
    </lineage>
</organism>
<evidence type="ECO:0000256" key="1">
    <source>
        <dbReference type="SAM" id="MobiDB-lite"/>
    </source>
</evidence>
<gene>
    <name evidence="2" type="ORF">GCM10022232_53430</name>
</gene>